<dbReference type="InterPro" id="IPR000644">
    <property type="entry name" value="CBS_dom"/>
</dbReference>
<feature type="binding site" evidence="16">
    <location>
        <position position="84"/>
    </location>
    <ligand>
        <name>Zn(2+)</name>
        <dbReference type="ChEBI" id="CHEBI:29105"/>
        <note>catalytic</note>
    </ligand>
</feature>
<gene>
    <name evidence="19" type="ORF">KM295_10505</name>
</gene>
<evidence type="ECO:0000256" key="9">
    <source>
        <dbReference type="ARBA" id="ARBA00022833"/>
    </source>
</evidence>
<evidence type="ECO:0000256" key="14">
    <source>
        <dbReference type="PIRNR" id="PIRNR006404"/>
    </source>
</evidence>
<keyword evidence="11 14" id="KW-0482">Metalloprotease</keyword>
<keyword evidence="12 17" id="KW-0129">CBS domain</keyword>
<proteinExistence type="inferred from homology"/>
<dbReference type="InterPro" id="IPR008915">
    <property type="entry name" value="Peptidase_M50"/>
</dbReference>
<evidence type="ECO:0000256" key="1">
    <source>
        <dbReference type="ARBA" id="ARBA00004651"/>
    </source>
</evidence>
<feature type="transmembrane region" description="Helical" evidence="14">
    <location>
        <begin position="61"/>
        <end position="79"/>
    </location>
</feature>
<protein>
    <recommendedName>
        <fullName evidence="14">Zinc metalloprotease</fullName>
    </recommendedName>
</protein>
<dbReference type="CDD" id="cd04801">
    <property type="entry name" value="CBS_pair_peptidase_M50"/>
    <property type="match status" value="1"/>
</dbReference>
<keyword evidence="10 14" id="KW-1133">Transmembrane helix</keyword>
<keyword evidence="20" id="KW-1185">Reference proteome</keyword>
<feature type="active site" evidence="15">
    <location>
        <position position="81"/>
    </location>
</feature>
<evidence type="ECO:0000256" key="17">
    <source>
        <dbReference type="PROSITE-ProRule" id="PRU00703"/>
    </source>
</evidence>
<dbReference type="CDD" id="cd06164">
    <property type="entry name" value="S2P-M50_SpoIVFB_CBS"/>
    <property type="match status" value="1"/>
</dbReference>
<keyword evidence="8 14" id="KW-0378">Hydrolase</keyword>
<dbReference type="GO" id="GO:0046872">
    <property type="term" value="F:metal ion binding"/>
    <property type="evidence" value="ECO:0007669"/>
    <property type="project" value="UniProtKB-UniRule"/>
</dbReference>
<dbReference type="AlphaFoldDB" id="A0A9R1CRM9"/>
<feature type="binding site" evidence="16">
    <location>
        <position position="175"/>
    </location>
    <ligand>
        <name>Zn(2+)</name>
        <dbReference type="ChEBI" id="CHEBI:29105"/>
        <note>catalytic</note>
    </ligand>
</feature>
<dbReference type="PANTHER" id="PTHR39188">
    <property type="entry name" value="MEMBRANE-ASSOCIATED ZINC METALLOPROTEASE M50B"/>
    <property type="match status" value="1"/>
</dbReference>
<comment type="cofactor">
    <cofactor evidence="14 16">
        <name>Zn(2+)</name>
        <dbReference type="ChEBI" id="CHEBI:29105"/>
    </cofactor>
    <text evidence="14 16">Binds 1 zinc ion per subunit.</text>
</comment>
<feature type="transmembrane region" description="Helical" evidence="14">
    <location>
        <begin position="120"/>
        <end position="144"/>
    </location>
</feature>
<keyword evidence="13 14" id="KW-0472">Membrane</keyword>
<evidence type="ECO:0000256" key="10">
    <source>
        <dbReference type="ARBA" id="ARBA00022989"/>
    </source>
</evidence>
<dbReference type="SUPFAM" id="SSF54631">
    <property type="entry name" value="CBS-domain pair"/>
    <property type="match status" value="1"/>
</dbReference>
<feature type="transmembrane region" description="Helical" evidence="14">
    <location>
        <begin position="151"/>
        <end position="172"/>
    </location>
</feature>
<evidence type="ECO:0000256" key="13">
    <source>
        <dbReference type="ARBA" id="ARBA00023136"/>
    </source>
</evidence>
<dbReference type="GO" id="GO:0005886">
    <property type="term" value="C:plasma membrane"/>
    <property type="evidence" value="ECO:0007669"/>
    <property type="project" value="UniProtKB-SubCell"/>
</dbReference>
<feature type="domain" description="CBS" evidence="18">
    <location>
        <begin position="317"/>
        <end position="376"/>
    </location>
</feature>
<evidence type="ECO:0000256" key="16">
    <source>
        <dbReference type="PIRSR" id="PIRSR006404-2"/>
    </source>
</evidence>
<sequence length="384" mass="40819">MFKAYRVGSVAGIPIRIDVTLLLILPVLVYLIGSGMGEAAAALNSGLGAGLDVGALTAGSIPWLIGAASAVGLFGCVLLHELGHAAVARRYGYGIESITLWLLGGIARPKEQPNRWHHEFWIAIGGPVVSVALGIVFLLAFVALSADPVRFVVGYLAALNLVLAGFNMLPAFPLDGGRVLRALLGRTRTHAEATRLSVRVGKSFAILFGLFGLFVFNPFLIAVAFFVYMAATAEGRQTMLQAAFEGVVVGDVMTPAADVRTLSPETTLDTVLERMFSERHTGYPVVDGGRPVGVVTLDDIRNVAPENRPSTTVADVMSTDLRTVGVGTEAMEAMQRLAHEDIGRVLVTDGTDSLVGLVTRSDLVTAMNILRERRDADLEPSRLG</sequence>
<reference evidence="19" key="1">
    <citation type="journal article" date="2023" name="Front. Microbiol.">
        <title>Genomic-based phylogenetic and metabolic analyses of the genus Natronomonas, and description of Natronomonas aquatica sp. nov.</title>
        <authorList>
            <person name="Garcia-Roldan A."/>
            <person name="Duran-Viseras A."/>
            <person name="de la Haba R.R."/>
            <person name="Corral P."/>
            <person name="Sanchez-Porro C."/>
            <person name="Ventosa A."/>
        </authorList>
    </citation>
    <scope>NUCLEOTIDE SEQUENCE</scope>
    <source>
        <strain evidence="19">F2-12</strain>
    </source>
</reference>
<evidence type="ECO:0000256" key="5">
    <source>
        <dbReference type="ARBA" id="ARBA00022692"/>
    </source>
</evidence>
<keyword evidence="3 14" id="KW-1003">Cell membrane</keyword>
<comment type="caution">
    <text evidence="19">The sequence shown here is derived from an EMBL/GenBank/DDBJ whole genome shotgun (WGS) entry which is preliminary data.</text>
</comment>
<evidence type="ECO:0000256" key="8">
    <source>
        <dbReference type="ARBA" id="ARBA00022801"/>
    </source>
</evidence>
<dbReference type="GO" id="GO:0006508">
    <property type="term" value="P:proteolysis"/>
    <property type="evidence" value="ECO:0007669"/>
    <property type="project" value="UniProtKB-KW"/>
</dbReference>
<evidence type="ECO:0000256" key="11">
    <source>
        <dbReference type="ARBA" id="ARBA00023049"/>
    </source>
</evidence>
<dbReference type="PIRSF" id="PIRSF006404">
    <property type="entry name" value="UCP006404_Pept_M50_CBS"/>
    <property type="match status" value="1"/>
</dbReference>
<accession>A0A9R1CRM9</accession>
<name>A0A9R1CRM9_9EURY</name>
<organism evidence="19 20">
    <name type="scientific">Natronomonas aquatica</name>
    <dbReference type="NCBI Taxonomy" id="2841590"/>
    <lineage>
        <taxon>Archaea</taxon>
        <taxon>Methanobacteriati</taxon>
        <taxon>Methanobacteriota</taxon>
        <taxon>Stenosarchaea group</taxon>
        <taxon>Halobacteria</taxon>
        <taxon>Halobacteriales</taxon>
        <taxon>Natronomonadaceae</taxon>
        <taxon>Natronomonas</taxon>
    </lineage>
</organism>
<evidence type="ECO:0000313" key="19">
    <source>
        <dbReference type="EMBL" id="MCQ4333904.1"/>
    </source>
</evidence>
<comment type="similarity">
    <text evidence="2 14">Belongs to the peptidase M50B family.</text>
</comment>
<dbReference type="SMART" id="SM00116">
    <property type="entry name" value="CBS"/>
    <property type="match status" value="2"/>
</dbReference>
<dbReference type="EMBL" id="JAHLKM010000014">
    <property type="protein sequence ID" value="MCQ4333904.1"/>
    <property type="molecule type" value="Genomic_DNA"/>
</dbReference>
<comment type="subcellular location">
    <subcellularLocation>
        <location evidence="1 14">Cell membrane</location>
        <topology evidence="1 14">Multi-pass membrane protein</topology>
    </subcellularLocation>
</comment>
<dbReference type="Pfam" id="PF00571">
    <property type="entry name" value="CBS"/>
    <property type="match status" value="2"/>
</dbReference>
<evidence type="ECO:0000256" key="12">
    <source>
        <dbReference type="ARBA" id="ARBA00023122"/>
    </source>
</evidence>
<dbReference type="PROSITE" id="PS51371">
    <property type="entry name" value="CBS"/>
    <property type="match status" value="2"/>
</dbReference>
<feature type="transmembrane region" description="Helical" evidence="14">
    <location>
        <begin position="91"/>
        <end position="108"/>
    </location>
</feature>
<dbReference type="InterPro" id="IPR046342">
    <property type="entry name" value="CBS_dom_sf"/>
</dbReference>
<dbReference type="GO" id="GO:0008237">
    <property type="term" value="F:metallopeptidase activity"/>
    <property type="evidence" value="ECO:0007669"/>
    <property type="project" value="UniProtKB-UniRule"/>
</dbReference>
<evidence type="ECO:0000313" key="20">
    <source>
        <dbReference type="Proteomes" id="UP001139494"/>
    </source>
</evidence>
<dbReference type="Proteomes" id="UP001139494">
    <property type="component" value="Unassembled WGS sequence"/>
</dbReference>
<dbReference type="PANTHER" id="PTHR39188:SF3">
    <property type="entry name" value="STAGE IV SPORULATION PROTEIN FB"/>
    <property type="match status" value="1"/>
</dbReference>
<evidence type="ECO:0000256" key="4">
    <source>
        <dbReference type="ARBA" id="ARBA00022670"/>
    </source>
</evidence>
<keyword evidence="7" id="KW-0677">Repeat</keyword>
<keyword evidence="4 14" id="KW-0645">Protease</keyword>
<feature type="transmembrane region" description="Helical" evidence="14">
    <location>
        <begin position="21"/>
        <end position="41"/>
    </location>
</feature>
<evidence type="ECO:0000256" key="7">
    <source>
        <dbReference type="ARBA" id="ARBA00022737"/>
    </source>
</evidence>
<evidence type="ECO:0000256" key="15">
    <source>
        <dbReference type="PIRSR" id="PIRSR006404-1"/>
    </source>
</evidence>
<dbReference type="Gene3D" id="3.10.580.10">
    <property type="entry name" value="CBS-domain"/>
    <property type="match status" value="2"/>
</dbReference>
<dbReference type="Pfam" id="PF02163">
    <property type="entry name" value="Peptidase_M50"/>
    <property type="match status" value="2"/>
</dbReference>
<keyword evidence="6 14" id="KW-0479">Metal-binding</keyword>
<feature type="binding site" evidence="16">
    <location>
        <position position="80"/>
    </location>
    <ligand>
        <name>Zn(2+)</name>
        <dbReference type="ChEBI" id="CHEBI:29105"/>
        <note>catalytic</note>
    </ligand>
</feature>
<evidence type="ECO:0000256" key="3">
    <source>
        <dbReference type="ARBA" id="ARBA00022475"/>
    </source>
</evidence>
<dbReference type="RefSeq" id="WP_256029929.1">
    <property type="nucleotide sequence ID" value="NZ_JAHLKM010000014.1"/>
</dbReference>
<keyword evidence="5 14" id="KW-0812">Transmembrane</keyword>
<evidence type="ECO:0000256" key="6">
    <source>
        <dbReference type="ARBA" id="ARBA00022723"/>
    </source>
</evidence>
<feature type="domain" description="CBS" evidence="18">
    <location>
        <begin position="253"/>
        <end position="310"/>
    </location>
</feature>
<feature type="transmembrane region" description="Helical" evidence="14">
    <location>
        <begin position="204"/>
        <end position="231"/>
    </location>
</feature>
<keyword evidence="9 14" id="KW-0862">Zinc</keyword>
<evidence type="ECO:0000259" key="18">
    <source>
        <dbReference type="PROSITE" id="PS51371"/>
    </source>
</evidence>
<dbReference type="InterPro" id="IPR016483">
    <property type="entry name" value="UCP006404_Pept_M50_CBS"/>
</dbReference>
<evidence type="ECO:0000256" key="2">
    <source>
        <dbReference type="ARBA" id="ARBA00007931"/>
    </source>
</evidence>